<accession>A0A6M3LND6</accession>
<evidence type="ECO:0000313" key="1">
    <source>
        <dbReference type="EMBL" id="QJA94245.1"/>
    </source>
</evidence>
<name>A0A6M3LND6_9ZZZZ</name>
<dbReference type="SUPFAM" id="SSF55874">
    <property type="entry name" value="ATPase domain of HSP90 chaperone/DNA topoisomerase II/histidine kinase"/>
    <property type="match status" value="1"/>
</dbReference>
<proteinExistence type="predicted"/>
<protein>
    <recommendedName>
        <fullName evidence="2">ATP-binding protein</fullName>
    </recommendedName>
</protein>
<dbReference type="Gene3D" id="3.30.565.10">
    <property type="entry name" value="Histidine kinase-like ATPase, C-terminal domain"/>
    <property type="match status" value="1"/>
</dbReference>
<dbReference type="InterPro" id="IPR036890">
    <property type="entry name" value="HATPase_C_sf"/>
</dbReference>
<gene>
    <name evidence="1" type="ORF">MM415B03915_0009</name>
</gene>
<dbReference type="AlphaFoldDB" id="A0A6M3LND6"/>
<dbReference type="EMBL" id="MT143215">
    <property type="protein sequence ID" value="QJA94245.1"/>
    <property type="molecule type" value="Genomic_DNA"/>
</dbReference>
<reference evidence="1" key="1">
    <citation type="submission" date="2020-03" db="EMBL/GenBank/DDBJ databases">
        <title>The deep terrestrial virosphere.</title>
        <authorList>
            <person name="Holmfeldt K."/>
            <person name="Nilsson E."/>
            <person name="Simone D."/>
            <person name="Lopez-Fernandez M."/>
            <person name="Wu X."/>
            <person name="de Brujin I."/>
            <person name="Lundin D."/>
            <person name="Andersson A."/>
            <person name="Bertilsson S."/>
            <person name="Dopson M."/>
        </authorList>
    </citation>
    <scope>NUCLEOTIDE SEQUENCE</scope>
    <source>
        <strain evidence="1">MM415B03915</strain>
    </source>
</reference>
<sequence>MAERRVLTIESNYCKEWTIKDAIREIIQNGLDTGTEVMFGDSGIFQIVRDKGVGVKLSDFIIGRSSKRNNNMVIGQFGEGLKIGCLVLARENRQIYILSGGKKFVFSMQFDDTWQDKLLTIDVEDVGSDETDIGTTVYLECSEEEIEEARSMFLKLNPQSVIDKDSDGTYEIIPDQPGIIWVGGLAVTKIDALYGYNFFDKALVNRDRAAINISSIKNAIGRALSTTMNREVIATLLRTAKSKADDGKSPSEFEVTFTPRSGTWRKVIKEEFGTKVCLSSRNPAIDLAAMEKNWTVLAFPWSFAYALRYLLPAAGSVIKDNHKIVPLSRLSATDKKFFLEGKSIAEEIAGEAGLKTYPVKIFVDMEKKNEARLFNFNQTGYYLNGVAGVALESVKEHDLPKFVGTLLHEYTHGSCGHDDNSRDFENDLTDVIATLGVALIVEKRKANQKRGLDYGIRKTLFGQGNNLTS</sequence>
<organism evidence="1">
    <name type="scientific">viral metagenome</name>
    <dbReference type="NCBI Taxonomy" id="1070528"/>
    <lineage>
        <taxon>unclassified sequences</taxon>
        <taxon>metagenomes</taxon>
        <taxon>organismal metagenomes</taxon>
    </lineage>
</organism>
<evidence type="ECO:0008006" key="2">
    <source>
        <dbReference type="Google" id="ProtNLM"/>
    </source>
</evidence>